<dbReference type="OrthoDB" id="751045at2"/>
<dbReference type="Proteomes" id="UP000293874">
    <property type="component" value="Unassembled WGS sequence"/>
</dbReference>
<sequence>MKQIISGILLSMLFIACSKQEPVRPGSTSLVLFHGVAGANNLRTSFSDTAPAFYYLLNNLTYANFHPMANIQAPVAGKVPLHLYQLPDTMPKAEPLFKLELDLPAGSMHSLFLTGTPDAPDYVLVKDEPLPLPRGDSAMGIRFVNLMNGDIPVSINLTTKEEGSEAMNLPFKGVTSFKKYEVKSTVADYVFEFRNANTGVVLATYTTTGIANDGKLIANAWVYKNFALALVGVNGATGVLAPKIIKINYARV</sequence>
<dbReference type="AlphaFoldDB" id="A0A4Q7ML23"/>
<reference evidence="1 2" key="1">
    <citation type="submission" date="2019-02" db="EMBL/GenBank/DDBJ databases">
        <title>Genomic Encyclopedia of Type Strains, Phase IV (KMG-IV): sequencing the most valuable type-strain genomes for metagenomic binning, comparative biology and taxonomic classification.</title>
        <authorList>
            <person name="Goeker M."/>
        </authorList>
    </citation>
    <scope>NUCLEOTIDE SEQUENCE [LARGE SCALE GENOMIC DNA]</scope>
    <source>
        <strain evidence="1 2">DSM 18116</strain>
    </source>
</reference>
<organism evidence="1 2">
    <name type="scientific">Pseudobacter ginsenosidimutans</name>
    <dbReference type="NCBI Taxonomy" id="661488"/>
    <lineage>
        <taxon>Bacteria</taxon>
        <taxon>Pseudomonadati</taxon>
        <taxon>Bacteroidota</taxon>
        <taxon>Chitinophagia</taxon>
        <taxon>Chitinophagales</taxon>
        <taxon>Chitinophagaceae</taxon>
        <taxon>Pseudobacter</taxon>
    </lineage>
</organism>
<protein>
    <recommendedName>
        <fullName evidence="3">DUF4397 domain-containing protein</fullName>
    </recommendedName>
</protein>
<evidence type="ECO:0000313" key="1">
    <source>
        <dbReference type="EMBL" id="RZS69006.1"/>
    </source>
</evidence>
<comment type="caution">
    <text evidence="1">The sequence shown here is derived from an EMBL/GenBank/DDBJ whole genome shotgun (WGS) entry which is preliminary data.</text>
</comment>
<evidence type="ECO:0000313" key="2">
    <source>
        <dbReference type="Proteomes" id="UP000293874"/>
    </source>
</evidence>
<proteinExistence type="predicted"/>
<keyword evidence="2" id="KW-1185">Reference proteome</keyword>
<dbReference type="PROSITE" id="PS51257">
    <property type="entry name" value="PROKAR_LIPOPROTEIN"/>
    <property type="match status" value="1"/>
</dbReference>
<name>A0A4Q7ML23_9BACT</name>
<evidence type="ECO:0008006" key="3">
    <source>
        <dbReference type="Google" id="ProtNLM"/>
    </source>
</evidence>
<dbReference type="RefSeq" id="WP_130543376.1">
    <property type="nucleotide sequence ID" value="NZ_CP042431.1"/>
</dbReference>
<accession>A0A4Q7ML23</accession>
<dbReference type="EMBL" id="SGXA01000003">
    <property type="protein sequence ID" value="RZS69006.1"/>
    <property type="molecule type" value="Genomic_DNA"/>
</dbReference>
<gene>
    <name evidence="1" type="ORF">EV199_4830</name>
</gene>